<evidence type="ECO:0000313" key="2">
    <source>
        <dbReference type="EMBL" id="BBC29425.1"/>
    </source>
</evidence>
<evidence type="ECO:0000256" key="1">
    <source>
        <dbReference type="SAM" id="MobiDB-lite"/>
    </source>
</evidence>
<dbReference type="Proteomes" id="UP001321542">
    <property type="component" value="Chromosome"/>
</dbReference>
<evidence type="ECO:0000313" key="3">
    <source>
        <dbReference type="Proteomes" id="UP001321542"/>
    </source>
</evidence>
<proteinExistence type="predicted"/>
<reference evidence="2 3" key="1">
    <citation type="journal article" date="2010" name="ChemBioChem">
        <title>Cloning and characterization of the biosynthetic gene cluster of 16-membered macrolide antibiotic FD-891: involvement of a dual functional cytochrome P450 monooxygenase catalyzing epoxidation and hydroxylation.</title>
        <authorList>
            <person name="Kudo F."/>
            <person name="Motegi A."/>
            <person name="Mizoue K."/>
            <person name="Eguchi T."/>
        </authorList>
    </citation>
    <scope>NUCLEOTIDE SEQUENCE [LARGE SCALE GENOMIC DNA]</scope>
    <source>
        <strain evidence="2 3">A-8890</strain>
    </source>
</reference>
<evidence type="ECO:0008006" key="4">
    <source>
        <dbReference type="Google" id="ProtNLM"/>
    </source>
</evidence>
<dbReference type="EMBL" id="AP018448">
    <property type="protein sequence ID" value="BBC29425.1"/>
    <property type="molecule type" value="Genomic_DNA"/>
</dbReference>
<dbReference type="RefSeq" id="WP_286247491.1">
    <property type="nucleotide sequence ID" value="NZ_AP018448.1"/>
</dbReference>
<keyword evidence="3" id="KW-1185">Reference proteome</keyword>
<protein>
    <recommendedName>
        <fullName evidence="4">Core-binding (CB) domain-containing protein</fullName>
    </recommendedName>
</protein>
<accession>A0ABN5V7Z7</accession>
<feature type="region of interest" description="Disordered" evidence="1">
    <location>
        <begin position="1"/>
        <end position="23"/>
    </location>
</feature>
<gene>
    <name evidence="2" type="ORF">SGFS_007190</name>
</gene>
<reference evidence="2 3" key="2">
    <citation type="journal article" date="2023" name="ChemBioChem">
        <title>Acyltransferase Domain Exchange between Two Independent Type I Polyketide Synthases in the Same Producer Strain of Macrolide Antibiotics.</title>
        <authorList>
            <person name="Kudo F."/>
            <person name="Kishikawa K."/>
            <person name="Tsuboi K."/>
            <person name="Kido T."/>
            <person name="Usui T."/>
            <person name="Hashimoto J."/>
            <person name="Shin-Ya K."/>
            <person name="Miyanaga A."/>
            <person name="Eguchi T."/>
        </authorList>
    </citation>
    <scope>NUCLEOTIDE SEQUENCE [LARGE SCALE GENOMIC DNA]</scope>
    <source>
        <strain evidence="2 3">A-8890</strain>
    </source>
</reference>
<sequence>MSGRGRRAVLPPADHRTEPPTAPDGLVVTIVNKAGHKQAYDFADLPVAEPVQRSLAAAFAAQSRLWNSHRTAGNHWGRLLVFARFLSDLEHPPQDLSELTAATLKRWRAQHISTNYGRSTLRPVRTLLQNAPQLGTGPVAEELARRVPSPRPSKQSYEESDRERVLRVARQQFRSAWMRIRENTLLLESWRAAALKEGSREWRIGKILDHLARTGDVPRTASSGGKHHVTNRRLLGGKSPDGTWGRLFLTRMEVTALAVLLTDRFAWNLSVYDRMPAPTSTPSVGETASVTYEVQVEKRRAGGGRWFSTENITDSGADSPGRLITQALEATAPGRALAARLAPGSDLLMVSRTHSLSGADFQDLDRPRPVGLLSFGVADYDAKWWAHTNGLGGSPFQRARRTTVTREGRPMQHTRGTHESTYVLPDQRVQRASRDVFEAGAREALEQAKAVVFAGNISDMPDPDHQETATVDCADDTASPWPAPQGGCGADFLLCLACRNAHVHPGHHSRLAHLHEQLRSLRSVLDDRAFSERWSDHLLRLDDLRDKVGQSVWRVAQDRTDDTDRAVVQLLVKGELAP</sequence>
<name>A0ABN5V7Z7_9ACTN</name>
<organism evidence="2 3">
    <name type="scientific">Streptomyces graminofaciens</name>
    <dbReference type="NCBI Taxonomy" id="68212"/>
    <lineage>
        <taxon>Bacteria</taxon>
        <taxon>Bacillati</taxon>
        <taxon>Actinomycetota</taxon>
        <taxon>Actinomycetes</taxon>
        <taxon>Kitasatosporales</taxon>
        <taxon>Streptomycetaceae</taxon>
        <taxon>Streptomyces</taxon>
    </lineage>
</organism>